<dbReference type="CDD" id="cd00635">
    <property type="entry name" value="PLPDE_III_YBL036c_like"/>
    <property type="match status" value="1"/>
</dbReference>
<dbReference type="AlphaFoldDB" id="A0A9Q4T4L2"/>
<dbReference type="NCBIfam" id="TIGR00044">
    <property type="entry name" value="YggS family pyridoxal phosphate-dependent enzyme"/>
    <property type="match status" value="1"/>
</dbReference>
<dbReference type="FunFam" id="3.20.20.10:FF:000018">
    <property type="entry name" value="Pyridoxal phosphate homeostasis protein"/>
    <property type="match status" value="1"/>
</dbReference>
<dbReference type="InterPro" id="IPR001608">
    <property type="entry name" value="Ala_racemase_N"/>
</dbReference>
<comment type="caution">
    <text evidence="6">The sequence shown here is derived from an EMBL/GenBank/DDBJ whole genome shotgun (WGS) entry which is preliminary data.</text>
</comment>
<evidence type="ECO:0000256" key="3">
    <source>
        <dbReference type="PIRSR" id="PIRSR004848-1"/>
    </source>
</evidence>
<proteinExistence type="inferred from homology"/>
<evidence type="ECO:0000256" key="4">
    <source>
        <dbReference type="RuleBase" id="RU004514"/>
    </source>
</evidence>
<dbReference type="PANTHER" id="PTHR10146:SF14">
    <property type="entry name" value="PYRIDOXAL PHOSPHATE HOMEOSTASIS PROTEIN"/>
    <property type="match status" value="1"/>
</dbReference>
<keyword evidence="1 2" id="KW-0663">Pyridoxal phosphate</keyword>
<evidence type="ECO:0000256" key="1">
    <source>
        <dbReference type="ARBA" id="ARBA00022898"/>
    </source>
</evidence>
<dbReference type="PANTHER" id="PTHR10146">
    <property type="entry name" value="PROLINE SYNTHETASE CO-TRANSCRIBED BACTERIAL HOMOLOG PROTEIN"/>
    <property type="match status" value="1"/>
</dbReference>
<dbReference type="Pfam" id="PF01168">
    <property type="entry name" value="Ala_racemase_N"/>
    <property type="match status" value="1"/>
</dbReference>
<dbReference type="GO" id="GO:0030170">
    <property type="term" value="F:pyridoxal phosphate binding"/>
    <property type="evidence" value="ECO:0007669"/>
    <property type="project" value="UniProtKB-UniRule"/>
</dbReference>
<evidence type="ECO:0000259" key="5">
    <source>
        <dbReference type="Pfam" id="PF01168"/>
    </source>
</evidence>
<dbReference type="InterPro" id="IPR011078">
    <property type="entry name" value="PyrdxlP_homeostasis"/>
</dbReference>
<dbReference type="EMBL" id="RPBY01000004">
    <property type="protein sequence ID" value="NCH87960.1"/>
    <property type="molecule type" value="Genomic_DNA"/>
</dbReference>
<comment type="similarity">
    <text evidence="2 4">Belongs to the pyridoxal phosphate-binding protein YggS/PROSC family.</text>
</comment>
<dbReference type="Gene3D" id="3.20.20.10">
    <property type="entry name" value="Alanine racemase"/>
    <property type="match status" value="1"/>
</dbReference>
<evidence type="ECO:0000313" key="6">
    <source>
        <dbReference type="EMBL" id="NCH87960.1"/>
    </source>
</evidence>
<dbReference type="InterPro" id="IPR029066">
    <property type="entry name" value="PLP-binding_barrel"/>
</dbReference>
<evidence type="ECO:0000313" key="7">
    <source>
        <dbReference type="Proteomes" id="UP000778262"/>
    </source>
</evidence>
<comment type="function">
    <text evidence="2">Pyridoxal 5'-phosphate (PLP)-binding protein, which is involved in PLP homeostasis.</text>
</comment>
<feature type="domain" description="Alanine racemase N-terminal" evidence="5">
    <location>
        <begin position="35"/>
        <end position="240"/>
    </location>
</feature>
<sequence>MHGQWPRAESVQDFRDNLLAVRKRIGEACERSGRDPTGVRLLPVSKTMDEQHIRLAYQAGCTLLGENKVQEAWQKAQAMNDLTDLNWSVIGHLQRNKARVVARFASEFQALDSMRLAVELDKRLQAEGRSLDVYVQVNTSEEESKYGLALPDVIPFLAQLRGCDALNVKGLMTLAEFTRDEARIRACFVRLRELRDRILDLGPGGYSPRELSMGMSGDFEIAIEEGATVVRVGQAIFGARRLPDDYFWPGIHGERR</sequence>
<dbReference type="PIRSF" id="PIRSF004848">
    <property type="entry name" value="YBL036c_PLPDEIII"/>
    <property type="match status" value="1"/>
</dbReference>
<dbReference type="RefSeq" id="WP_161591037.1">
    <property type="nucleotide sequence ID" value="NZ_RPBY01000004.1"/>
</dbReference>
<dbReference type="SUPFAM" id="SSF51419">
    <property type="entry name" value="PLP-binding barrel"/>
    <property type="match status" value="1"/>
</dbReference>
<reference evidence="6" key="1">
    <citation type="submission" date="2018-11" db="EMBL/GenBank/DDBJ databases">
        <title>Genomics analysis of Putative Virulence Factors on Adhesion and Cytotoxicity for Cronobacter spp.</title>
        <authorList>
            <person name="Cui J."/>
        </authorList>
    </citation>
    <scope>NUCLEOTIDE SEQUENCE</scope>
    <source>
        <strain evidence="6">SD69</strain>
    </source>
</reference>
<feature type="modified residue" description="N6-(pyridoxal phosphate)lysine" evidence="2 3">
    <location>
        <position position="46"/>
    </location>
</feature>
<comment type="subunit">
    <text evidence="2">Monomer.</text>
</comment>
<dbReference type="Proteomes" id="UP000778262">
    <property type="component" value="Unassembled WGS sequence"/>
</dbReference>
<organism evidence="6 7">
    <name type="scientific">Cronobacter dublinensis</name>
    <dbReference type="NCBI Taxonomy" id="413497"/>
    <lineage>
        <taxon>Bacteria</taxon>
        <taxon>Pseudomonadati</taxon>
        <taxon>Pseudomonadota</taxon>
        <taxon>Gammaproteobacteria</taxon>
        <taxon>Enterobacterales</taxon>
        <taxon>Enterobacteriaceae</taxon>
        <taxon>Cronobacter</taxon>
    </lineage>
</organism>
<dbReference type="HAMAP" id="MF_02087">
    <property type="entry name" value="PLP_homeostasis"/>
    <property type="match status" value="1"/>
</dbReference>
<name>A0A9Q4T4L2_9ENTR</name>
<gene>
    <name evidence="6" type="ORF">EHJ13_11020</name>
</gene>
<comment type="cofactor">
    <cofactor evidence="3">
        <name>pyridoxal 5'-phosphate</name>
        <dbReference type="ChEBI" id="CHEBI:597326"/>
    </cofactor>
</comment>
<protein>
    <recommendedName>
        <fullName evidence="2">Pyridoxal phosphate homeostasis protein</fullName>
        <shortName evidence="2">PLP homeostasis protein</shortName>
    </recommendedName>
</protein>
<accession>A0A9Q4T4L2</accession>
<evidence type="ECO:0000256" key="2">
    <source>
        <dbReference type="HAMAP-Rule" id="MF_02087"/>
    </source>
</evidence>